<dbReference type="GO" id="GO:0008496">
    <property type="term" value="F:mannan endo-1,6-alpha-mannosidase activity"/>
    <property type="evidence" value="ECO:0007669"/>
    <property type="project" value="UniProtKB-EC"/>
</dbReference>
<evidence type="ECO:0000256" key="10">
    <source>
        <dbReference type="ARBA" id="ARBA00023316"/>
    </source>
</evidence>
<evidence type="ECO:0000313" key="13">
    <source>
        <dbReference type="EMBL" id="GMG20721.1"/>
    </source>
</evidence>
<keyword evidence="8" id="KW-0325">Glycoprotein</keyword>
<dbReference type="InterPro" id="IPR008928">
    <property type="entry name" value="6-hairpin_glycosidase_sf"/>
</dbReference>
<accession>A0A9W7DCT7</accession>
<comment type="similarity">
    <text evidence="3">Belongs to the glycosyl hydrolase 76 family.</text>
</comment>
<name>A0A9W7DCT7_AMBMO</name>
<dbReference type="Pfam" id="PF03663">
    <property type="entry name" value="Glyco_hydro_76"/>
    <property type="match status" value="2"/>
</dbReference>
<evidence type="ECO:0000256" key="6">
    <source>
        <dbReference type="ARBA" id="ARBA00022801"/>
    </source>
</evidence>
<gene>
    <name evidence="13" type="ORF">Amon01_000144600</name>
</gene>
<dbReference type="GO" id="GO:0016052">
    <property type="term" value="P:carbohydrate catabolic process"/>
    <property type="evidence" value="ECO:0007669"/>
    <property type="project" value="InterPro"/>
</dbReference>
<evidence type="ECO:0000256" key="8">
    <source>
        <dbReference type="ARBA" id="ARBA00023180"/>
    </source>
</evidence>
<keyword evidence="11" id="KW-0812">Transmembrane</keyword>
<dbReference type="Proteomes" id="UP001165063">
    <property type="component" value="Unassembled WGS sequence"/>
</dbReference>
<keyword evidence="10" id="KW-0961">Cell wall biogenesis/degradation</keyword>
<evidence type="ECO:0000256" key="3">
    <source>
        <dbReference type="ARBA" id="ARBA00009699"/>
    </source>
</evidence>
<keyword evidence="7 11" id="KW-0472">Membrane</keyword>
<evidence type="ECO:0000256" key="2">
    <source>
        <dbReference type="ARBA" id="ARBA00004308"/>
    </source>
</evidence>
<feature type="chain" id="PRO_5040946672" description="mannan endo-1,6-alpha-mannosidase" evidence="12">
    <location>
        <begin position="27"/>
        <end position="515"/>
    </location>
</feature>
<keyword evidence="6" id="KW-0378">Hydrolase</keyword>
<keyword evidence="11" id="KW-1133">Transmembrane helix</keyword>
<dbReference type="FunFam" id="1.50.10.20:FF:000006">
    <property type="entry name" value="Mannan endo-1,6-alpha-mannosidase"/>
    <property type="match status" value="1"/>
</dbReference>
<protein>
    <recommendedName>
        <fullName evidence="4">mannan endo-1,6-alpha-mannosidase</fullName>
        <ecNumber evidence="4">3.2.1.101</ecNumber>
    </recommendedName>
</protein>
<keyword evidence="9" id="KW-0326">Glycosidase</keyword>
<comment type="catalytic activity">
    <reaction evidence="1">
        <text>Random hydrolysis of (1-&gt;6)-alpha-D-mannosidic linkages in unbranched (1-&gt;6)-mannans.</text>
        <dbReference type="EC" id="3.2.1.101"/>
    </reaction>
</comment>
<dbReference type="InterPro" id="IPR014480">
    <property type="entry name" value="Mannan-1_6-alpha_mannosidase"/>
</dbReference>
<feature type="transmembrane region" description="Helical" evidence="11">
    <location>
        <begin position="456"/>
        <end position="474"/>
    </location>
</feature>
<comment type="subcellular location">
    <subcellularLocation>
        <location evidence="2">Endomembrane system</location>
    </subcellularLocation>
</comment>
<dbReference type="EMBL" id="BSXU01000452">
    <property type="protein sequence ID" value="GMG20721.1"/>
    <property type="molecule type" value="Genomic_DNA"/>
</dbReference>
<dbReference type="GO" id="GO:0007117">
    <property type="term" value="P:budding cell bud growth"/>
    <property type="evidence" value="ECO:0007669"/>
    <property type="project" value="TreeGrafter"/>
</dbReference>
<comment type="caution">
    <text evidence="13">The sequence shown here is derived from an EMBL/GenBank/DDBJ whole genome shotgun (WGS) entry which is preliminary data.</text>
</comment>
<evidence type="ECO:0000256" key="9">
    <source>
        <dbReference type="ARBA" id="ARBA00023295"/>
    </source>
</evidence>
<reference evidence="13" key="1">
    <citation type="submission" date="2023-04" db="EMBL/GenBank/DDBJ databases">
        <title>Ambrosiozyma monospora NBRC 1965.</title>
        <authorList>
            <person name="Ichikawa N."/>
            <person name="Sato H."/>
            <person name="Tonouchi N."/>
        </authorList>
    </citation>
    <scope>NUCLEOTIDE SEQUENCE</scope>
    <source>
        <strain evidence="13">NBRC 1965</strain>
    </source>
</reference>
<evidence type="ECO:0000313" key="14">
    <source>
        <dbReference type="Proteomes" id="UP001165063"/>
    </source>
</evidence>
<dbReference type="SUPFAM" id="SSF48208">
    <property type="entry name" value="Six-hairpin glycosidases"/>
    <property type="match status" value="1"/>
</dbReference>
<evidence type="ECO:0000256" key="1">
    <source>
        <dbReference type="ARBA" id="ARBA00001452"/>
    </source>
</evidence>
<dbReference type="PANTHER" id="PTHR12145">
    <property type="entry name" value="MANNAN ENDO-1,6-ALPHA-MANNOSIDASE DCW1"/>
    <property type="match status" value="1"/>
</dbReference>
<proteinExistence type="inferred from homology"/>
<dbReference type="EC" id="3.2.1.101" evidence="4"/>
<dbReference type="Gene3D" id="1.50.10.20">
    <property type="match status" value="1"/>
</dbReference>
<keyword evidence="5 12" id="KW-0732">Signal</keyword>
<dbReference type="InterPro" id="IPR005198">
    <property type="entry name" value="Glyco_hydro_76"/>
</dbReference>
<dbReference type="PIRSF" id="PIRSF016302">
    <property type="entry name" value="Man_a_manosd"/>
    <property type="match status" value="1"/>
</dbReference>
<dbReference type="PANTHER" id="PTHR12145:SF21">
    <property type="entry name" value="MANNAN ENDO-1,6-ALPHA-MANNOSIDASE DFG5"/>
    <property type="match status" value="1"/>
</dbReference>
<evidence type="ECO:0000256" key="7">
    <source>
        <dbReference type="ARBA" id="ARBA00023136"/>
    </source>
</evidence>
<dbReference type="GO" id="GO:0012505">
    <property type="term" value="C:endomembrane system"/>
    <property type="evidence" value="ECO:0007669"/>
    <property type="project" value="UniProtKB-SubCell"/>
</dbReference>
<sequence>MTQQFTRKSNILSLLVPLFLIPLTNAITITPADKSSICDAIPPLIEGTLDYYNFSNPGIFQPPYYWWESGEAIGSLLGSYFYCGNDTLGEIIYNAIINQQGEKGDFMPSDQNATEGNDDQGFWGITILDALEKDFPLNFSISDHTETNPCDSHADNADTKISWLTFASRIHDTMLDRWDTSTCGGGLKWQIFPGNTGYTYKNAISNACLFHIAARLYRFTGNDTYLDTATLVWDWLYRDEMGLVQYHEDSNSYTIYDGFGTESNCTSVSVSDWSYNYGLMMSGAAYLYNATETETTETTTTSDTTNSPNWGETLERFYNSIPLFVNSTNDIIFEKRCVERKKCNNDQRSFKSIYSRTLALTAKLAPEYTDEIYNILHESALGAAKSCTGGTDNHTCGMDWELGRWDGWYGLGEQMSALEVIQNTLFEQYPGPLTKDQVSDDDKDYEDQENVSSACFQSLFFFLVFFFFGYCFRFQFRWLWFKFHCSFFIKVKGRCFKVVDWVMGCFVQFVVMLLY</sequence>
<evidence type="ECO:0000256" key="11">
    <source>
        <dbReference type="SAM" id="Phobius"/>
    </source>
</evidence>
<dbReference type="GO" id="GO:0071555">
    <property type="term" value="P:cell wall organization"/>
    <property type="evidence" value="ECO:0007669"/>
    <property type="project" value="UniProtKB-KW"/>
</dbReference>
<evidence type="ECO:0000256" key="12">
    <source>
        <dbReference type="SAM" id="SignalP"/>
    </source>
</evidence>
<dbReference type="AlphaFoldDB" id="A0A9W7DCT7"/>
<dbReference type="OrthoDB" id="4187847at2759"/>
<evidence type="ECO:0000256" key="5">
    <source>
        <dbReference type="ARBA" id="ARBA00022729"/>
    </source>
</evidence>
<organism evidence="13 14">
    <name type="scientific">Ambrosiozyma monospora</name>
    <name type="common">Yeast</name>
    <name type="synonym">Endomycopsis monosporus</name>
    <dbReference type="NCBI Taxonomy" id="43982"/>
    <lineage>
        <taxon>Eukaryota</taxon>
        <taxon>Fungi</taxon>
        <taxon>Dikarya</taxon>
        <taxon>Ascomycota</taxon>
        <taxon>Saccharomycotina</taxon>
        <taxon>Pichiomycetes</taxon>
        <taxon>Pichiales</taxon>
        <taxon>Pichiaceae</taxon>
        <taxon>Ambrosiozyma</taxon>
    </lineage>
</organism>
<dbReference type="GO" id="GO:0009272">
    <property type="term" value="P:fungal-type cell wall biogenesis"/>
    <property type="evidence" value="ECO:0007669"/>
    <property type="project" value="UniProtKB-ARBA"/>
</dbReference>
<feature type="signal peptide" evidence="12">
    <location>
        <begin position="1"/>
        <end position="26"/>
    </location>
</feature>
<evidence type="ECO:0000256" key="4">
    <source>
        <dbReference type="ARBA" id="ARBA00012350"/>
    </source>
</evidence>
<keyword evidence="14" id="KW-1185">Reference proteome</keyword>